<feature type="region of interest" description="Disordered" evidence="1">
    <location>
        <begin position="420"/>
        <end position="471"/>
    </location>
</feature>
<protein>
    <submittedName>
        <fullName evidence="2">Uncharacterized protein</fullName>
    </submittedName>
</protein>
<evidence type="ECO:0000313" key="3">
    <source>
        <dbReference type="Proteomes" id="UP000824540"/>
    </source>
</evidence>
<evidence type="ECO:0000256" key="1">
    <source>
        <dbReference type="SAM" id="MobiDB-lite"/>
    </source>
</evidence>
<evidence type="ECO:0000313" key="2">
    <source>
        <dbReference type="EMBL" id="KAG9330339.1"/>
    </source>
</evidence>
<gene>
    <name evidence="2" type="ORF">JZ751_025672</name>
</gene>
<sequence>MTANTQQAQIWHDSDDLSSRTETCSLAGVCFLKQGMMGVTLAPHGHTWRQRLGKGGKCRDRGWVHSGKGRDRGWAHSGKGRDRGWVRAVRAETEAGCTAVSAETEAEHTAVRAETEAEHTAVRAETEAGRTAVRAETEAGCTAVRAETEAGCTAVSAETEAEHTAVRAETEAGCTAVSAETEAGCTAVSAETVAEHTAVRAEAEAEHTAVRAETEAGCTAVSAETETGCTAVSAETEAEHTAVRAEAEAEHTAVRAETEAGCTAVSAETEAVLGCVVLTQTELCSEECRLRGCSSSQIQSGPCPGNQAEETHTLTLFTLRAKLAGERPAWEPGSGYCVNDRDRSLYGLMSRMCWAPLHPVSRCDDVIQTQTRKPARSCINTLGLENPKRVIGRRGSSRVTEKHSASAGLDQCLLITGQSKRRDSKPCAGTARQPSLHPKPNNHRQLGRPSLPVPVSGQVQEEDVVSGSQEQPASLLIQQQALHLPTAHERNDPPRGKQLCSTETQRAENSLHINKEESF</sequence>
<feature type="region of interest" description="Disordered" evidence="1">
    <location>
        <begin position="486"/>
        <end position="519"/>
    </location>
</feature>
<dbReference type="EMBL" id="JAFBMS010000646">
    <property type="protein sequence ID" value="KAG9330339.1"/>
    <property type="molecule type" value="Genomic_DNA"/>
</dbReference>
<feature type="compositionally biased region" description="Basic and acidic residues" evidence="1">
    <location>
        <begin position="486"/>
        <end position="495"/>
    </location>
</feature>
<dbReference type="AlphaFoldDB" id="A0A8T2MPK5"/>
<feature type="region of interest" description="Disordered" evidence="1">
    <location>
        <begin position="59"/>
        <end position="80"/>
    </location>
</feature>
<proteinExistence type="predicted"/>
<accession>A0A8T2MPK5</accession>
<keyword evidence="3" id="KW-1185">Reference proteome</keyword>
<dbReference type="Proteomes" id="UP000824540">
    <property type="component" value="Unassembled WGS sequence"/>
</dbReference>
<feature type="compositionally biased region" description="Polar residues" evidence="1">
    <location>
        <begin position="499"/>
        <end position="512"/>
    </location>
</feature>
<reference evidence="2" key="1">
    <citation type="thesis" date="2021" institute="BYU ScholarsArchive" country="Provo, UT, USA">
        <title>Applications of and Algorithms for Genome Assembly and Genomic Analyses with an Emphasis on Marine Teleosts.</title>
        <authorList>
            <person name="Pickett B.D."/>
        </authorList>
    </citation>
    <scope>NUCLEOTIDE SEQUENCE</scope>
    <source>
        <strain evidence="2">HI-2016</strain>
    </source>
</reference>
<comment type="caution">
    <text evidence="2">The sequence shown here is derived from an EMBL/GenBank/DDBJ whole genome shotgun (WGS) entry which is preliminary data.</text>
</comment>
<organism evidence="2 3">
    <name type="scientific">Albula glossodonta</name>
    <name type="common">roundjaw bonefish</name>
    <dbReference type="NCBI Taxonomy" id="121402"/>
    <lineage>
        <taxon>Eukaryota</taxon>
        <taxon>Metazoa</taxon>
        <taxon>Chordata</taxon>
        <taxon>Craniata</taxon>
        <taxon>Vertebrata</taxon>
        <taxon>Euteleostomi</taxon>
        <taxon>Actinopterygii</taxon>
        <taxon>Neopterygii</taxon>
        <taxon>Teleostei</taxon>
        <taxon>Albuliformes</taxon>
        <taxon>Albulidae</taxon>
        <taxon>Albula</taxon>
    </lineage>
</organism>
<name>A0A8T2MPK5_9TELE</name>